<dbReference type="EMBL" id="JAFIQS010000005">
    <property type="protein sequence ID" value="KAG5168662.1"/>
    <property type="molecule type" value="Genomic_DNA"/>
</dbReference>
<feature type="compositionally biased region" description="Low complexity" evidence="1">
    <location>
        <begin position="184"/>
        <end position="195"/>
    </location>
</feature>
<feature type="region of interest" description="Disordered" evidence="1">
    <location>
        <begin position="94"/>
        <end position="122"/>
    </location>
</feature>
<reference evidence="3" key="1">
    <citation type="submission" date="2021-02" db="EMBL/GenBank/DDBJ databases">
        <title>Psilocybe cubensis genome.</title>
        <authorList>
            <person name="Mckernan K.J."/>
            <person name="Crawford S."/>
            <person name="Trippe A."/>
            <person name="Kane L.T."/>
            <person name="Mclaughlin S."/>
        </authorList>
    </citation>
    <scope>NUCLEOTIDE SEQUENCE [LARGE SCALE GENOMIC DNA]</scope>
    <source>
        <strain evidence="3">MGC-MH-2018</strain>
    </source>
</reference>
<dbReference type="AlphaFoldDB" id="A0A8H8CJE0"/>
<evidence type="ECO:0000313" key="3">
    <source>
        <dbReference type="EMBL" id="KAG5168662.1"/>
    </source>
</evidence>
<keyword evidence="2" id="KW-0732">Signal</keyword>
<feature type="chain" id="PRO_5034883429" evidence="2">
    <location>
        <begin position="18"/>
        <end position="330"/>
    </location>
</feature>
<feature type="compositionally biased region" description="Gly residues" evidence="1">
    <location>
        <begin position="286"/>
        <end position="309"/>
    </location>
</feature>
<feature type="compositionally biased region" description="Low complexity" evidence="1">
    <location>
        <begin position="100"/>
        <end position="119"/>
    </location>
</feature>
<proteinExistence type="predicted"/>
<feature type="compositionally biased region" description="Polar residues" evidence="1">
    <location>
        <begin position="160"/>
        <end position="172"/>
    </location>
</feature>
<dbReference type="OrthoDB" id="10662739at2759"/>
<accession>A0A8H8CJE0</accession>
<gene>
    <name evidence="3" type="ORF">JR316_005214</name>
</gene>
<feature type="compositionally biased region" description="Low complexity" evidence="1">
    <location>
        <begin position="230"/>
        <end position="258"/>
    </location>
</feature>
<name>A0A8H8CJE0_PSICU</name>
<evidence type="ECO:0000256" key="1">
    <source>
        <dbReference type="SAM" id="MobiDB-lite"/>
    </source>
</evidence>
<protein>
    <submittedName>
        <fullName evidence="3">Uncharacterized protein</fullName>
    </submittedName>
</protein>
<feature type="region of interest" description="Disordered" evidence="1">
    <location>
        <begin position="143"/>
        <end position="330"/>
    </location>
</feature>
<organism evidence="3">
    <name type="scientific">Psilocybe cubensis</name>
    <name type="common">Psychedelic mushroom</name>
    <name type="synonym">Stropharia cubensis</name>
    <dbReference type="NCBI Taxonomy" id="181762"/>
    <lineage>
        <taxon>Eukaryota</taxon>
        <taxon>Fungi</taxon>
        <taxon>Dikarya</taxon>
        <taxon>Basidiomycota</taxon>
        <taxon>Agaricomycotina</taxon>
        <taxon>Agaricomycetes</taxon>
        <taxon>Agaricomycetidae</taxon>
        <taxon>Agaricales</taxon>
        <taxon>Agaricineae</taxon>
        <taxon>Strophariaceae</taxon>
        <taxon>Psilocybe</taxon>
    </lineage>
</organism>
<sequence length="330" mass="32242">MLSSIIFSSLIIARCSALPQYGNTNSGNAADNTGDSVDDTVNGYQSPPIWNWPALFAAETTAGGANVAADTSGSANNLGSGPSGVIYRPISQASSDGPVAANSIQADASSSSGSQCLSSREPQFGNGVNGLFDCANGGDNSGNGYGGSSNGNENEGSGTAPVNQSSSDTTIAGNEPVDDTNAASSTTTSSTSSPSNIRNPPFEPVGTVSGAGGSTDTSNPPFEPVDTENGSSGVSSDSSETENPPNENIGTNNNSTSTQGGGGTQDSTNYNDGGCVLGREPQIGNGVSGQTGCGNGGNDSGNGSGGSDSGNGNNAGDSGDSEQDDVVSVE</sequence>
<comment type="caution">
    <text evidence="3">The sequence shown here is derived from an EMBL/GenBank/DDBJ whole genome shotgun (WGS) entry which is preliminary data.</text>
</comment>
<feature type="signal peptide" evidence="2">
    <location>
        <begin position="1"/>
        <end position="17"/>
    </location>
</feature>
<evidence type="ECO:0000256" key="2">
    <source>
        <dbReference type="SAM" id="SignalP"/>
    </source>
</evidence>
<feature type="compositionally biased region" description="Acidic residues" evidence="1">
    <location>
        <begin position="319"/>
        <end position="330"/>
    </location>
</feature>